<dbReference type="AlphaFoldDB" id="A0AAD6LL13"/>
<dbReference type="Proteomes" id="UP001164929">
    <property type="component" value="Chromosome 16"/>
</dbReference>
<dbReference type="EMBL" id="JAQIZT010000016">
    <property type="protein sequence ID" value="KAJ6969118.1"/>
    <property type="molecule type" value="Genomic_DNA"/>
</dbReference>
<accession>A0AAD6LL13</accession>
<evidence type="ECO:0000313" key="1">
    <source>
        <dbReference type="EMBL" id="KAJ6969118.1"/>
    </source>
</evidence>
<organism evidence="1 2">
    <name type="scientific">Populus alba x Populus x berolinensis</name>
    <dbReference type="NCBI Taxonomy" id="444605"/>
    <lineage>
        <taxon>Eukaryota</taxon>
        <taxon>Viridiplantae</taxon>
        <taxon>Streptophyta</taxon>
        <taxon>Embryophyta</taxon>
        <taxon>Tracheophyta</taxon>
        <taxon>Spermatophyta</taxon>
        <taxon>Magnoliopsida</taxon>
        <taxon>eudicotyledons</taxon>
        <taxon>Gunneridae</taxon>
        <taxon>Pentapetalae</taxon>
        <taxon>rosids</taxon>
        <taxon>fabids</taxon>
        <taxon>Malpighiales</taxon>
        <taxon>Salicaceae</taxon>
        <taxon>Saliceae</taxon>
        <taxon>Populus</taxon>
    </lineage>
</organism>
<proteinExistence type="predicted"/>
<reference evidence="1 2" key="1">
    <citation type="journal article" date="2023" name="Mol. Ecol. Resour.">
        <title>Chromosome-level genome assembly of a triploid poplar Populus alba 'Berolinensis'.</title>
        <authorList>
            <person name="Chen S."/>
            <person name="Yu Y."/>
            <person name="Wang X."/>
            <person name="Wang S."/>
            <person name="Zhang T."/>
            <person name="Zhou Y."/>
            <person name="He R."/>
            <person name="Meng N."/>
            <person name="Wang Y."/>
            <person name="Liu W."/>
            <person name="Liu Z."/>
            <person name="Liu J."/>
            <person name="Guo Q."/>
            <person name="Huang H."/>
            <person name="Sederoff R.R."/>
            <person name="Wang G."/>
            <person name="Qu G."/>
            <person name="Chen S."/>
        </authorList>
    </citation>
    <scope>NUCLEOTIDE SEQUENCE [LARGE SCALE GENOMIC DNA]</scope>
    <source>
        <strain evidence="1">SC-2020</strain>
    </source>
</reference>
<gene>
    <name evidence="1" type="ORF">NC653_036931</name>
</gene>
<protein>
    <submittedName>
        <fullName evidence="1">Uncharacterized protein</fullName>
    </submittedName>
</protein>
<keyword evidence="2" id="KW-1185">Reference proteome</keyword>
<comment type="caution">
    <text evidence="1">The sequence shown here is derived from an EMBL/GenBank/DDBJ whole genome shotgun (WGS) entry which is preliminary data.</text>
</comment>
<name>A0AAD6LL13_9ROSI</name>
<sequence>MHVIDGCTNGFSWALTENANPSLCFARLGLARKAPRRRRSVRVISWGIGILDSMSFVFCRHARKKKKNHLLFLI</sequence>
<evidence type="ECO:0000313" key="2">
    <source>
        <dbReference type="Proteomes" id="UP001164929"/>
    </source>
</evidence>